<dbReference type="GO" id="GO:0003824">
    <property type="term" value="F:catalytic activity"/>
    <property type="evidence" value="ECO:0007669"/>
    <property type="project" value="UniProtKB-ARBA"/>
</dbReference>
<dbReference type="RefSeq" id="WP_100789932.1">
    <property type="nucleotide sequence ID" value="NZ_NPDQ01000002.1"/>
</dbReference>
<dbReference type="AlphaFoldDB" id="A0A2M9Y500"/>
<comment type="caution">
    <text evidence="2">The sequence shown here is derived from an EMBL/GenBank/DDBJ whole genome shotgun (WGS) entry which is preliminary data.</text>
</comment>
<dbReference type="InterPro" id="IPR035929">
    <property type="entry name" value="CoaB-like_sf"/>
</dbReference>
<gene>
    <name evidence="2" type="ORF">EHQ30_09280</name>
</gene>
<keyword evidence="3" id="KW-1185">Reference proteome</keyword>
<name>A0A2M9Y500_9LEPT</name>
<dbReference type="EMBL" id="RQFP01000001">
    <property type="protein sequence ID" value="TGK96764.1"/>
    <property type="molecule type" value="Genomic_DNA"/>
</dbReference>
<dbReference type="SUPFAM" id="SSF102645">
    <property type="entry name" value="CoaB-like"/>
    <property type="match status" value="1"/>
</dbReference>
<organism evidence="2 3">
    <name type="scientific">Leptospira brenneri</name>
    <dbReference type="NCBI Taxonomy" id="2023182"/>
    <lineage>
        <taxon>Bacteria</taxon>
        <taxon>Pseudomonadati</taxon>
        <taxon>Spirochaetota</taxon>
        <taxon>Spirochaetia</taxon>
        <taxon>Leptospirales</taxon>
        <taxon>Leptospiraceae</taxon>
        <taxon>Leptospira</taxon>
    </lineage>
</organism>
<proteinExistence type="predicted"/>
<dbReference type="InterPro" id="IPR007085">
    <property type="entry name" value="DNA/pantothenate-metab_flavo_C"/>
</dbReference>
<evidence type="ECO:0000313" key="2">
    <source>
        <dbReference type="EMBL" id="TGK96764.1"/>
    </source>
</evidence>
<dbReference type="GO" id="GO:0015937">
    <property type="term" value="P:coenzyme A biosynthetic process"/>
    <property type="evidence" value="ECO:0007669"/>
    <property type="project" value="UniProtKB-ARBA"/>
</dbReference>
<reference evidence="2" key="1">
    <citation type="journal article" date="2019" name="PLoS Negl. Trop. Dis.">
        <title>Revisiting the worldwide diversity of Leptospira species in the environment.</title>
        <authorList>
            <person name="Vincent A.T."/>
            <person name="Schiettekatte O."/>
            <person name="Bourhy P."/>
            <person name="Veyrier F.J."/>
            <person name="Picardeau M."/>
        </authorList>
    </citation>
    <scope>NUCLEOTIDE SEQUENCE [LARGE SCALE GENOMIC DNA]</scope>
    <source>
        <strain evidence="2">201800277</strain>
    </source>
</reference>
<accession>A0A2M9Y500</accession>
<dbReference type="Gene3D" id="3.40.50.10300">
    <property type="entry name" value="CoaB-like"/>
    <property type="match status" value="1"/>
</dbReference>
<sequence>MNLKFKRVIVTSGPTREWIDPVRYISNASSGKMGYEIATSFLKYPVEVIYIHGNTLERYSQVDGAKRNIEVETTIQLRDAVLSEISNDSLLVMAAAPADFRPIMTAEHKIKKEKTSEGTKGLLLELEENPDVLQQVTEYVTEHKIQNSFRVGFAAETRELETFAKDKLIRKGLHYIVGNYVGTGKGFGEVDSTVRIFSVSGLVKEIGPLPKEKIAEELVSFLVSV</sequence>
<feature type="domain" description="DNA/pantothenate metabolism flavoprotein C-terminal" evidence="1">
    <location>
        <begin position="4"/>
        <end position="222"/>
    </location>
</feature>
<evidence type="ECO:0000313" key="3">
    <source>
        <dbReference type="Proteomes" id="UP000297891"/>
    </source>
</evidence>
<dbReference type="Proteomes" id="UP000297891">
    <property type="component" value="Unassembled WGS sequence"/>
</dbReference>
<dbReference type="OrthoDB" id="9802554at2"/>
<protein>
    <submittedName>
        <fullName evidence="2">Phosphopantothenoylcysteine decarboxylase</fullName>
    </submittedName>
</protein>
<dbReference type="Pfam" id="PF04127">
    <property type="entry name" value="DFP"/>
    <property type="match status" value="1"/>
</dbReference>
<evidence type="ECO:0000259" key="1">
    <source>
        <dbReference type="Pfam" id="PF04127"/>
    </source>
</evidence>